<dbReference type="EMBL" id="JARQWQ010000004">
    <property type="protein sequence ID" value="KAK2572169.1"/>
    <property type="molecule type" value="Genomic_DNA"/>
</dbReference>
<protein>
    <submittedName>
        <fullName evidence="1">Uncharacterized protein</fullName>
    </submittedName>
</protein>
<gene>
    <name evidence="1" type="ORF">P5673_002379</name>
</gene>
<dbReference type="Proteomes" id="UP001249851">
    <property type="component" value="Unassembled WGS sequence"/>
</dbReference>
<sequence>MSPALSPHWILVLLKDTQPQATPDLEEEIVYRDYTMLTVSMGIALTGAEVKGMSFRLTARRFRTRQTSSFHLRNQSS</sequence>
<proteinExistence type="predicted"/>
<organism evidence="1 2">
    <name type="scientific">Acropora cervicornis</name>
    <name type="common">Staghorn coral</name>
    <dbReference type="NCBI Taxonomy" id="6130"/>
    <lineage>
        <taxon>Eukaryota</taxon>
        <taxon>Metazoa</taxon>
        <taxon>Cnidaria</taxon>
        <taxon>Anthozoa</taxon>
        <taxon>Hexacorallia</taxon>
        <taxon>Scleractinia</taxon>
        <taxon>Astrocoeniina</taxon>
        <taxon>Acroporidae</taxon>
        <taxon>Acropora</taxon>
    </lineage>
</organism>
<name>A0AAD9R2Z5_ACRCE</name>
<dbReference type="AlphaFoldDB" id="A0AAD9R2Z5"/>
<reference evidence="1" key="1">
    <citation type="journal article" date="2023" name="G3 (Bethesda)">
        <title>Whole genome assembly and annotation of the endangered Caribbean coral Acropora cervicornis.</title>
        <authorList>
            <person name="Selwyn J.D."/>
            <person name="Vollmer S.V."/>
        </authorList>
    </citation>
    <scope>NUCLEOTIDE SEQUENCE</scope>
    <source>
        <strain evidence="1">K2</strain>
    </source>
</reference>
<comment type="caution">
    <text evidence="1">The sequence shown here is derived from an EMBL/GenBank/DDBJ whole genome shotgun (WGS) entry which is preliminary data.</text>
</comment>
<evidence type="ECO:0000313" key="2">
    <source>
        <dbReference type="Proteomes" id="UP001249851"/>
    </source>
</evidence>
<keyword evidence="2" id="KW-1185">Reference proteome</keyword>
<accession>A0AAD9R2Z5</accession>
<evidence type="ECO:0000313" key="1">
    <source>
        <dbReference type="EMBL" id="KAK2572169.1"/>
    </source>
</evidence>
<reference evidence="1" key="2">
    <citation type="journal article" date="2023" name="Science">
        <title>Genomic signatures of disease resistance in endangered staghorn corals.</title>
        <authorList>
            <person name="Vollmer S.V."/>
            <person name="Selwyn J.D."/>
            <person name="Despard B.A."/>
            <person name="Roesel C.L."/>
        </authorList>
    </citation>
    <scope>NUCLEOTIDE SEQUENCE</scope>
    <source>
        <strain evidence="1">K2</strain>
    </source>
</reference>